<evidence type="ECO:0000313" key="9">
    <source>
        <dbReference type="Proteomes" id="UP000254879"/>
    </source>
</evidence>
<evidence type="ECO:0000256" key="5">
    <source>
        <dbReference type="ARBA" id="ARBA00023316"/>
    </source>
</evidence>
<dbReference type="SUPFAM" id="SSF141523">
    <property type="entry name" value="L,D-transpeptidase catalytic domain-like"/>
    <property type="match status" value="1"/>
</dbReference>
<dbReference type="GO" id="GO:0071555">
    <property type="term" value="P:cell wall organization"/>
    <property type="evidence" value="ECO:0007669"/>
    <property type="project" value="UniProtKB-UniRule"/>
</dbReference>
<organism evidence="8 9">
    <name type="scientific">Listeria grayi</name>
    <name type="common">Listeria murrayi</name>
    <dbReference type="NCBI Taxonomy" id="1641"/>
    <lineage>
        <taxon>Bacteria</taxon>
        <taxon>Bacillati</taxon>
        <taxon>Bacillota</taxon>
        <taxon>Bacilli</taxon>
        <taxon>Bacillales</taxon>
        <taxon>Listeriaceae</taxon>
        <taxon>Listeria</taxon>
    </lineage>
</organism>
<dbReference type="Pfam" id="PF03734">
    <property type="entry name" value="YkuD"/>
    <property type="match status" value="1"/>
</dbReference>
<dbReference type="InterPro" id="IPR005490">
    <property type="entry name" value="LD_TPept_cat_dom"/>
</dbReference>
<keyword evidence="2" id="KW-0808">Transferase</keyword>
<dbReference type="Gene3D" id="2.40.440.10">
    <property type="entry name" value="L,D-transpeptidase catalytic domain-like"/>
    <property type="match status" value="1"/>
</dbReference>
<feature type="domain" description="L,D-TPase catalytic" evidence="7">
    <location>
        <begin position="71"/>
        <end position="197"/>
    </location>
</feature>
<reference evidence="8 9" key="1">
    <citation type="submission" date="2018-06" db="EMBL/GenBank/DDBJ databases">
        <authorList>
            <consortium name="Pathogen Informatics"/>
            <person name="Doyle S."/>
        </authorList>
    </citation>
    <scope>NUCLEOTIDE SEQUENCE [LARGE SCALE GENOMIC DNA]</scope>
    <source>
        <strain evidence="9">NCTC 10815</strain>
    </source>
</reference>
<evidence type="ECO:0000256" key="6">
    <source>
        <dbReference type="PROSITE-ProRule" id="PRU01373"/>
    </source>
</evidence>
<dbReference type="EMBL" id="UGPG01000001">
    <property type="protein sequence ID" value="STY44345.1"/>
    <property type="molecule type" value="Genomic_DNA"/>
</dbReference>
<dbReference type="GO" id="GO:0008360">
    <property type="term" value="P:regulation of cell shape"/>
    <property type="evidence" value="ECO:0007669"/>
    <property type="project" value="UniProtKB-UniRule"/>
</dbReference>
<dbReference type="AlphaFoldDB" id="A0A378MKQ4"/>
<dbReference type="GO" id="GO:0005576">
    <property type="term" value="C:extracellular region"/>
    <property type="evidence" value="ECO:0007669"/>
    <property type="project" value="TreeGrafter"/>
</dbReference>
<accession>A0A378MKQ4</accession>
<evidence type="ECO:0000259" key="7">
    <source>
        <dbReference type="PROSITE" id="PS52029"/>
    </source>
</evidence>
<dbReference type="PROSITE" id="PS52029">
    <property type="entry name" value="LD_TPASE"/>
    <property type="match status" value="1"/>
</dbReference>
<comment type="pathway">
    <text evidence="1 6">Cell wall biogenesis; peptidoglycan biosynthesis.</text>
</comment>
<dbReference type="InterPro" id="IPR050979">
    <property type="entry name" value="LD-transpeptidase"/>
</dbReference>
<evidence type="ECO:0000256" key="4">
    <source>
        <dbReference type="ARBA" id="ARBA00022984"/>
    </source>
</evidence>
<dbReference type="GO" id="GO:0016740">
    <property type="term" value="F:transferase activity"/>
    <property type="evidence" value="ECO:0007669"/>
    <property type="project" value="UniProtKB-KW"/>
</dbReference>
<evidence type="ECO:0000256" key="3">
    <source>
        <dbReference type="ARBA" id="ARBA00022960"/>
    </source>
</evidence>
<feature type="active site" description="Proton donor/acceptor" evidence="6">
    <location>
        <position position="147"/>
    </location>
</feature>
<dbReference type="PANTHER" id="PTHR30582:SF2">
    <property type="entry name" value="L,D-TRANSPEPTIDASE YCIB-RELATED"/>
    <property type="match status" value="1"/>
</dbReference>
<protein>
    <submittedName>
        <fullName evidence="8">L,D-transpeptidase catalytic domain</fullName>
    </submittedName>
</protein>
<dbReference type="PANTHER" id="PTHR30582">
    <property type="entry name" value="L,D-TRANSPEPTIDASE"/>
    <property type="match status" value="1"/>
</dbReference>
<keyword evidence="3 6" id="KW-0133">Cell shape</keyword>
<dbReference type="GO" id="GO:0018104">
    <property type="term" value="P:peptidoglycan-protein cross-linking"/>
    <property type="evidence" value="ECO:0007669"/>
    <property type="project" value="TreeGrafter"/>
</dbReference>
<keyword evidence="5 6" id="KW-0961">Cell wall biogenesis/degradation</keyword>
<dbReference type="UniPathway" id="UPA00219"/>
<feature type="active site" description="Nucleophile" evidence="6">
    <location>
        <position position="173"/>
    </location>
</feature>
<dbReference type="CDD" id="cd16913">
    <property type="entry name" value="YkuD_like"/>
    <property type="match status" value="1"/>
</dbReference>
<evidence type="ECO:0000256" key="1">
    <source>
        <dbReference type="ARBA" id="ARBA00004752"/>
    </source>
</evidence>
<keyword evidence="4 6" id="KW-0573">Peptidoglycan synthesis</keyword>
<gene>
    <name evidence="8" type="ORF">NCTC10815_01687</name>
</gene>
<name>A0A378MKQ4_LISGR</name>
<proteinExistence type="predicted"/>
<dbReference type="RefSeq" id="WP_003758982.1">
    <property type="nucleotide sequence ID" value="NZ_CABKNG010000002.1"/>
</dbReference>
<dbReference type="InterPro" id="IPR038063">
    <property type="entry name" value="Transpep_catalytic_dom"/>
</dbReference>
<evidence type="ECO:0000313" key="8">
    <source>
        <dbReference type="EMBL" id="STY44345.1"/>
    </source>
</evidence>
<sequence length="197" mass="22154">MYKKIWLFAFSFVLLVSGLYPIQSTAASIGFQKEGQLLSKKLSAVVIKDIAFDWTKPSGGAYPDLKANNKVAIYVSMAAQRVKIMQDDKVIYTMVTSSGVDGSKATSTPRGHYKIENERGKWFYSPKYQEGAKYWTSWKNHGEFLFHSVPMDASGNVKVKEAMKLGKEASHGCFRLTIPDAKWINEHIPVGTDVYIR</sequence>
<dbReference type="Proteomes" id="UP000254879">
    <property type="component" value="Unassembled WGS sequence"/>
</dbReference>
<dbReference type="GO" id="GO:0071972">
    <property type="term" value="F:peptidoglycan L,D-transpeptidase activity"/>
    <property type="evidence" value="ECO:0007669"/>
    <property type="project" value="TreeGrafter"/>
</dbReference>
<evidence type="ECO:0000256" key="2">
    <source>
        <dbReference type="ARBA" id="ARBA00022679"/>
    </source>
</evidence>